<proteinExistence type="inferred from homology"/>
<dbReference type="PANTHER" id="PTHR19375">
    <property type="entry name" value="HEAT SHOCK PROTEIN 70KDA"/>
    <property type="match status" value="1"/>
</dbReference>
<evidence type="ECO:0000313" key="4">
    <source>
        <dbReference type="EMBL" id="NDV37856.1"/>
    </source>
</evidence>
<dbReference type="GO" id="GO:0005524">
    <property type="term" value="F:ATP binding"/>
    <property type="evidence" value="ECO:0007669"/>
    <property type="project" value="UniProtKB-KW"/>
</dbReference>
<keyword evidence="3" id="KW-0067">ATP-binding</keyword>
<comment type="similarity">
    <text evidence="1">Belongs to the heat shock protein 70 family.</text>
</comment>
<evidence type="ECO:0000256" key="1">
    <source>
        <dbReference type="ARBA" id="ARBA00007381"/>
    </source>
</evidence>
<sequence length="160" mass="18113">MTVVVPRNTRIPTRKTQTFSTDQDNQERVTIKVYEGERAMTKDNHLLGTFDLSGIPPAPRGTPQVEVTFEVDVNGILTVTAEDKRNNNKRAVSFTEEKGRLEEEEMVRMIQEAEEMAEEDEAWKVKLNDQGIKDKLVGSSKSREGGVLFEVEMPPPHDLI</sequence>
<organism evidence="4">
    <name type="scientific">Arcella intermedia</name>
    <dbReference type="NCBI Taxonomy" id="1963864"/>
    <lineage>
        <taxon>Eukaryota</taxon>
        <taxon>Amoebozoa</taxon>
        <taxon>Tubulinea</taxon>
        <taxon>Elardia</taxon>
        <taxon>Arcellinida</taxon>
        <taxon>Sphaerothecina</taxon>
        <taxon>Arcellidae</taxon>
        <taxon>Arcella</taxon>
    </lineage>
</organism>
<dbReference type="FunFam" id="2.60.34.10:FF:000012">
    <property type="entry name" value="Heat shock 70 kDa protein"/>
    <property type="match status" value="1"/>
</dbReference>
<name>A0A6B2LLC1_9EUKA</name>
<accession>A0A6B2LLC1</accession>
<dbReference type="EMBL" id="GIBP01008887">
    <property type="protein sequence ID" value="NDV37856.1"/>
    <property type="molecule type" value="Transcribed_RNA"/>
</dbReference>
<dbReference type="SUPFAM" id="SSF100920">
    <property type="entry name" value="Heat shock protein 70kD (HSP70), peptide-binding domain"/>
    <property type="match status" value="1"/>
</dbReference>
<dbReference type="AlphaFoldDB" id="A0A6B2LLC1"/>
<dbReference type="InterPro" id="IPR029047">
    <property type="entry name" value="HSP70_peptide-bd_sf"/>
</dbReference>
<dbReference type="Gene3D" id="2.60.34.10">
    <property type="entry name" value="Substrate Binding Domain Of DNAk, Chain A, domain 1"/>
    <property type="match status" value="1"/>
</dbReference>
<evidence type="ECO:0000256" key="2">
    <source>
        <dbReference type="ARBA" id="ARBA00022741"/>
    </source>
</evidence>
<dbReference type="GO" id="GO:0140662">
    <property type="term" value="F:ATP-dependent protein folding chaperone"/>
    <property type="evidence" value="ECO:0007669"/>
    <property type="project" value="InterPro"/>
</dbReference>
<protein>
    <submittedName>
        <fullName evidence="4">Uncharacterized protein</fullName>
    </submittedName>
</protein>
<evidence type="ECO:0000256" key="3">
    <source>
        <dbReference type="ARBA" id="ARBA00022840"/>
    </source>
</evidence>
<keyword evidence="2" id="KW-0547">Nucleotide-binding</keyword>
<dbReference type="InterPro" id="IPR013126">
    <property type="entry name" value="Hsp_70_fam"/>
</dbReference>
<reference evidence="4" key="1">
    <citation type="journal article" date="2020" name="J. Eukaryot. Microbiol.">
        <title>De novo Sequencing, Assembly and Annotation of the Transcriptome for the Free-Living Testate Amoeba Arcella intermedia.</title>
        <authorList>
            <person name="Ribeiro G.M."/>
            <person name="Porfirio-Sousa A.L."/>
            <person name="Maurer-Alcala X.X."/>
            <person name="Katz L.A."/>
            <person name="Lahr D.J.G."/>
        </authorList>
    </citation>
    <scope>NUCLEOTIDE SEQUENCE</scope>
</reference>
<dbReference type="Pfam" id="PF00012">
    <property type="entry name" value="HSP70"/>
    <property type="match status" value="1"/>
</dbReference>